<dbReference type="Proteomes" id="UP000183832">
    <property type="component" value="Unassembled WGS sequence"/>
</dbReference>
<name>A0A1J1HNP8_9DIPT</name>
<feature type="region of interest" description="Disordered" evidence="3">
    <location>
        <begin position="95"/>
        <end position="134"/>
    </location>
</feature>
<dbReference type="FunFam" id="3.40.50.300:FF:000664">
    <property type="entry name" value="Uncharacterized protein, isoform B"/>
    <property type="match status" value="1"/>
</dbReference>
<dbReference type="SMART" id="SM00174">
    <property type="entry name" value="RHO"/>
    <property type="match status" value="1"/>
</dbReference>
<feature type="non-terminal residue" evidence="4">
    <location>
        <position position="1"/>
    </location>
</feature>
<dbReference type="SUPFAM" id="SSF52540">
    <property type="entry name" value="P-loop containing nucleoside triphosphate hydrolases"/>
    <property type="match status" value="1"/>
</dbReference>
<dbReference type="PROSITE" id="PS51421">
    <property type="entry name" value="RAS"/>
    <property type="match status" value="1"/>
</dbReference>
<protein>
    <submittedName>
        <fullName evidence="4">CLUMA_CG003390, isoform A</fullName>
    </submittedName>
</protein>
<dbReference type="Pfam" id="PF00071">
    <property type="entry name" value="Ras"/>
    <property type="match status" value="1"/>
</dbReference>
<dbReference type="GO" id="GO:0003924">
    <property type="term" value="F:GTPase activity"/>
    <property type="evidence" value="ECO:0007669"/>
    <property type="project" value="InterPro"/>
</dbReference>
<dbReference type="STRING" id="568069.A0A1J1HNP8"/>
<keyword evidence="2" id="KW-0597">Phosphoprotein</keyword>
<comment type="similarity">
    <text evidence="1">Belongs to the small GTPase superfamily. RGK family.</text>
</comment>
<feature type="compositionally biased region" description="Polar residues" evidence="3">
    <location>
        <begin position="14"/>
        <end position="30"/>
    </location>
</feature>
<feature type="compositionally biased region" description="Polar residues" evidence="3">
    <location>
        <begin position="499"/>
        <end position="522"/>
    </location>
</feature>
<feature type="compositionally biased region" description="Basic and acidic residues" evidence="3">
    <location>
        <begin position="1"/>
        <end position="12"/>
    </location>
</feature>
<dbReference type="Gene3D" id="3.40.50.300">
    <property type="entry name" value="P-loop containing nucleotide triphosphate hydrolases"/>
    <property type="match status" value="1"/>
</dbReference>
<feature type="compositionally biased region" description="Basic and acidic residues" evidence="3">
    <location>
        <begin position="124"/>
        <end position="134"/>
    </location>
</feature>
<dbReference type="PRINTS" id="PR00449">
    <property type="entry name" value="RASTRNSFRMNG"/>
</dbReference>
<dbReference type="InterPro" id="IPR001806">
    <property type="entry name" value="Small_GTPase"/>
</dbReference>
<dbReference type="InterPro" id="IPR027417">
    <property type="entry name" value="P-loop_NTPase"/>
</dbReference>
<dbReference type="GO" id="GO:0005886">
    <property type="term" value="C:plasma membrane"/>
    <property type="evidence" value="ECO:0007669"/>
    <property type="project" value="TreeGrafter"/>
</dbReference>
<feature type="compositionally biased region" description="Acidic residues" evidence="3">
    <location>
        <begin position="379"/>
        <end position="397"/>
    </location>
</feature>
<feature type="region of interest" description="Disordered" evidence="3">
    <location>
        <begin position="1"/>
        <end position="62"/>
    </location>
</feature>
<feature type="compositionally biased region" description="Basic and acidic residues" evidence="3">
    <location>
        <begin position="343"/>
        <end position="360"/>
    </location>
</feature>
<dbReference type="PANTHER" id="PTHR45775">
    <property type="entry name" value="RAD, GEM/KIR FAMILY MEMBER 2, ISOFORM C"/>
    <property type="match status" value="1"/>
</dbReference>
<feature type="compositionally biased region" description="Low complexity" evidence="3">
    <location>
        <begin position="460"/>
        <end position="473"/>
    </location>
</feature>
<dbReference type="GO" id="GO:0005246">
    <property type="term" value="F:calcium channel regulator activity"/>
    <property type="evidence" value="ECO:0007669"/>
    <property type="project" value="TreeGrafter"/>
</dbReference>
<sequence length="566" mass="63493">LPNRLESRDKFSRSKSPNIFNRKTIESSTPAIAKSNPPDQKQQRARTASMPAENRKPRLADTRRSAIHCADMDIEYYRLRSFSITSHGICNLGDSMRSRRSRSINSVTSSNSGRDRNNSTGSQHMDEIKELSKNSDEEKNVAYKIAMLGDSAVGKTALTYQFTTSEYICAYDLSLDDDYGQKTVSVLLNNQETDLEIIDHPSCEMSVEAFCSTYSIDLFVIVYSVVDRKTFKTAERILLYLKENEMMLTRGAILVGNKTDLERQREVTMQAGKKLAKEIGCKFIETSSGLDHNVDELLVGIVAQVKLNPQRIRNLSEKQRNSLCTSMQQKYLKGTADHFTQLRRNERNKSNKKHAADATRGKGGNSKNEASNKENVNEAIEDETDDERSTDDGEESDIEKYFNLDDKTPQHSAKLGEGSAAMNLNKMLNSRRYATPGMNSHYESVNPFFNNNKSNVGNSNNNLSSSSCSTPTSIYPSAPGTSSSISTNQTKTNKRDLTSYDTNTSVSQPTTPKKSNLSGAESDSNDRCINRFSNRTKLFLTSFLKFKRSLRVKRRNSNSCSNLFVI</sequence>
<evidence type="ECO:0000256" key="1">
    <source>
        <dbReference type="ARBA" id="ARBA00008846"/>
    </source>
</evidence>
<gene>
    <name evidence="4" type="ORF">CLUMA_CG003390</name>
</gene>
<dbReference type="SMART" id="SM00173">
    <property type="entry name" value="RAS"/>
    <property type="match status" value="1"/>
</dbReference>
<proteinExistence type="inferred from homology"/>
<dbReference type="OrthoDB" id="5239715at2759"/>
<dbReference type="EMBL" id="CVRI01000014">
    <property type="protein sequence ID" value="CRK89669.1"/>
    <property type="molecule type" value="Genomic_DNA"/>
</dbReference>
<organism evidence="4 5">
    <name type="scientific">Clunio marinus</name>
    <dbReference type="NCBI Taxonomy" id="568069"/>
    <lineage>
        <taxon>Eukaryota</taxon>
        <taxon>Metazoa</taxon>
        <taxon>Ecdysozoa</taxon>
        <taxon>Arthropoda</taxon>
        <taxon>Hexapoda</taxon>
        <taxon>Insecta</taxon>
        <taxon>Pterygota</taxon>
        <taxon>Neoptera</taxon>
        <taxon>Endopterygota</taxon>
        <taxon>Diptera</taxon>
        <taxon>Nematocera</taxon>
        <taxon>Chironomoidea</taxon>
        <taxon>Chironomidae</taxon>
        <taxon>Clunio</taxon>
    </lineage>
</organism>
<feature type="compositionally biased region" description="Basic and acidic residues" evidence="3">
    <location>
        <begin position="398"/>
        <end position="409"/>
    </location>
</feature>
<feature type="compositionally biased region" description="Polar residues" evidence="3">
    <location>
        <begin position="479"/>
        <end position="491"/>
    </location>
</feature>
<dbReference type="AlphaFoldDB" id="A0A1J1HNP8"/>
<keyword evidence="5" id="KW-1185">Reference proteome</keyword>
<evidence type="ECO:0000313" key="4">
    <source>
        <dbReference type="EMBL" id="CRK89669.1"/>
    </source>
</evidence>
<dbReference type="PROSITE" id="PS51419">
    <property type="entry name" value="RAB"/>
    <property type="match status" value="1"/>
</dbReference>
<feature type="region of interest" description="Disordered" evidence="3">
    <location>
        <begin position="460"/>
        <end position="528"/>
    </location>
</feature>
<dbReference type="InterPro" id="IPR051641">
    <property type="entry name" value="RGK_GTP-binding_reg"/>
</dbReference>
<feature type="compositionally biased region" description="Low complexity" evidence="3">
    <location>
        <begin position="103"/>
        <end position="112"/>
    </location>
</feature>
<accession>A0A1J1HNP8</accession>
<dbReference type="GO" id="GO:0005525">
    <property type="term" value="F:GTP binding"/>
    <property type="evidence" value="ECO:0007669"/>
    <property type="project" value="InterPro"/>
</dbReference>
<reference evidence="4 5" key="1">
    <citation type="submission" date="2015-04" db="EMBL/GenBank/DDBJ databases">
        <authorList>
            <person name="Syromyatnikov M.Y."/>
            <person name="Popov V.N."/>
        </authorList>
    </citation>
    <scope>NUCLEOTIDE SEQUENCE [LARGE SCALE GENOMIC DNA]</scope>
</reference>
<evidence type="ECO:0000256" key="2">
    <source>
        <dbReference type="ARBA" id="ARBA00022553"/>
    </source>
</evidence>
<evidence type="ECO:0000313" key="5">
    <source>
        <dbReference type="Proteomes" id="UP000183832"/>
    </source>
</evidence>
<dbReference type="PANTHER" id="PTHR45775:SF6">
    <property type="entry name" value="RAD, GEM_KIR FAMILY MEMBER 2, ISOFORM C"/>
    <property type="match status" value="1"/>
</dbReference>
<feature type="region of interest" description="Disordered" evidence="3">
    <location>
        <begin position="341"/>
        <end position="419"/>
    </location>
</feature>
<feature type="compositionally biased region" description="Basic and acidic residues" evidence="3">
    <location>
        <begin position="53"/>
        <end position="62"/>
    </location>
</feature>
<dbReference type="SMART" id="SM00175">
    <property type="entry name" value="RAB"/>
    <property type="match status" value="1"/>
</dbReference>
<evidence type="ECO:0000256" key="3">
    <source>
        <dbReference type="SAM" id="MobiDB-lite"/>
    </source>
</evidence>